<reference evidence="1" key="1">
    <citation type="submission" date="2021-02" db="EMBL/GenBank/DDBJ databases">
        <authorList>
            <person name="Nowell W R."/>
        </authorList>
    </citation>
    <scope>NUCLEOTIDE SEQUENCE</scope>
    <source>
        <strain evidence="1">Ploen Becks lab</strain>
    </source>
</reference>
<dbReference type="PROSITE" id="PS51450">
    <property type="entry name" value="LRR"/>
    <property type="match status" value="1"/>
</dbReference>
<gene>
    <name evidence="1" type="ORF">OXX778_LOCUS22480</name>
</gene>
<keyword evidence="2" id="KW-1185">Reference proteome</keyword>
<dbReference type="AlphaFoldDB" id="A0A814REC3"/>
<dbReference type="EMBL" id="CAJNOC010009619">
    <property type="protein sequence ID" value="CAF1131130.1"/>
    <property type="molecule type" value="Genomic_DNA"/>
</dbReference>
<accession>A0A814REC3</accession>
<organism evidence="1 2">
    <name type="scientific">Brachionus calyciflorus</name>
    <dbReference type="NCBI Taxonomy" id="104777"/>
    <lineage>
        <taxon>Eukaryota</taxon>
        <taxon>Metazoa</taxon>
        <taxon>Spiralia</taxon>
        <taxon>Gnathifera</taxon>
        <taxon>Rotifera</taxon>
        <taxon>Eurotatoria</taxon>
        <taxon>Monogononta</taxon>
        <taxon>Pseudotrocha</taxon>
        <taxon>Ploima</taxon>
        <taxon>Brachionidae</taxon>
        <taxon>Brachionus</taxon>
    </lineage>
</organism>
<protein>
    <submittedName>
        <fullName evidence="1">Uncharacterized protein</fullName>
    </submittedName>
</protein>
<evidence type="ECO:0000313" key="1">
    <source>
        <dbReference type="EMBL" id="CAF1131130.1"/>
    </source>
</evidence>
<comment type="caution">
    <text evidence="1">The sequence shown here is derived from an EMBL/GenBank/DDBJ whole genome shotgun (WGS) entry which is preliminary data.</text>
</comment>
<dbReference type="SUPFAM" id="SSF52058">
    <property type="entry name" value="L domain-like"/>
    <property type="match status" value="1"/>
</dbReference>
<dbReference type="Proteomes" id="UP000663879">
    <property type="component" value="Unassembled WGS sequence"/>
</dbReference>
<evidence type="ECO:0000313" key="2">
    <source>
        <dbReference type="Proteomes" id="UP000663879"/>
    </source>
</evidence>
<name>A0A814REC3_9BILA</name>
<dbReference type="Gene3D" id="3.80.10.10">
    <property type="entry name" value="Ribonuclease Inhibitor"/>
    <property type="match status" value="1"/>
</dbReference>
<dbReference type="InterPro" id="IPR032675">
    <property type="entry name" value="LRR_dom_sf"/>
</dbReference>
<proteinExistence type="predicted"/>
<dbReference type="InterPro" id="IPR001611">
    <property type="entry name" value="Leu-rich_rpt"/>
</dbReference>
<sequence length="239" mass="27676">MSNSSIQQINNSSLGLLKNLEFINLENNDLTCLGDCLNDLNNLKYLNLSGNCLNKINLNLENLEYLNLGKYQVVYLEQETFNLPRLKFLILNTKKLPKYLLRASELQRLEVYGLNSLDDYIFTNEHISSLDYLSLDFSIDQNISSFSKATFQGLNNLKLFRMSLNLEENSQMTNGFVNLFDQLMATKSNDVQPKKFIQFRNNRQFCIQISQIKSENNYLENILNVSQSVKRILIKNVSN</sequence>